<sequence length="100" mass="11196">MVQSGVLEKVKYSQWASPILLLSLKRKQGNSLAHFAVAILPSPVRRRQSAIASLPSGHFAVDPVRRRHSAGEPVDPRHFAVASLRRRRKTSMLLNHIKVL</sequence>
<dbReference type="EMBL" id="VVIM01000007">
    <property type="protein sequence ID" value="KAB0796585.1"/>
    <property type="molecule type" value="Genomic_DNA"/>
</dbReference>
<protein>
    <submittedName>
        <fullName evidence="1">Uncharacterized protein</fullName>
    </submittedName>
</protein>
<reference evidence="1 2" key="1">
    <citation type="journal article" date="2018" name="Elife">
        <title>Firefly genomes illuminate parallel origins of bioluminescence in beetles.</title>
        <authorList>
            <person name="Fallon T.R."/>
            <person name="Lower S.E."/>
            <person name="Chang C.H."/>
            <person name="Bessho-Uehara M."/>
            <person name="Martin G.J."/>
            <person name="Bewick A.J."/>
            <person name="Behringer M."/>
            <person name="Debat H.J."/>
            <person name="Wong I."/>
            <person name="Day J.C."/>
            <person name="Suvorov A."/>
            <person name="Silva C.J."/>
            <person name="Stanger-Hall K.F."/>
            <person name="Hall D.W."/>
            <person name="Schmitz R.J."/>
            <person name="Nelson D.R."/>
            <person name="Lewis S.M."/>
            <person name="Shigenobu S."/>
            <person name="Bybee S.M."/>
            <person name="Larracuente A.M."/>
            <person name="Oba Y."/>
            <person name="Weng J.K."/>
        </authorList>
    </citation>
    <scope>NUCLEOTIDE SEQUENCE [LARGE SCALE GENOMIC DNA]</scope>
    <source>
        <strain evidence="1">1611_PpyrPB1</strain>
        <tissue evidence="1">Whole body</tissue>
    </source>
</reference>
<keyword evidence="2" id="KW-1185">Reference proteome</keyword>
<dbReference type="Proteomes" id="UP000327044">
    <property type="component" value="Unassembled WGS sequence"/>
</dbReference>
<accession>A0A5N4AGW7</accession>
<dbReference type="InParanoid" id="A0A5N4AGW7"/>
<name>A0A5N4AGW7_PHOPY</name>
<evidence type="ECO:0000313" key="2">
    <source>
        <dbReference type="Proteomes" id="UP000327044"/>
    </source>
</evidence>
<comment type="caution">
    <text evidence="1">The sequence shown here is derived from an EMBL/GenBank/DDBJ whole genome shotgun (WGS) entry which is preliminary data.</text>
</comment>
<dbReference type="AlphaFoldDB" id="A0A5N4AGW7"/>
<organism evidence="1 2">
    <name type="scientific">Photinus pyralis</name>
    <name type="common">Common eastern firefly</name>
    <name type="synonym">Lampyris pyralis</name>
    <dbReference type="NCBI Taxonomy" id="7054"/>
    <lineage>
        <taxon>Eukaryota</taxon>
        <taxon>Metazoa</taxon>
        <taxon>Ecdysozoa</taxon>
        <taxon>Arthropoda</taxon>
        <taxon>Hexapoda</taxon>
        <taxon>Insecta</taxon>
        <taxon>Pterygota</taxon>
        <taxon>Neoptera</taxon>
        <taxon>Endopterygota</taxon>
        <taxon>Coleoptera</taxon>
        <taxon>Polyphaga</taxon>
        <taxon>Elateriformia</taxon>
        <taxon>Elateroidea</taxon>
        <taxon>Lampyridae</taxon>
        <taxon>Lampyrinae</taxon>
        <taxon>Photinus</taxon>
    </lineage>
</organism>
<gene>
    <name evidence="1" type="ORF">PPYR_10646</name>
</gene>
<proteinExistence type="predicted"/>
<evidence type="ECO:0000313" key="1">
    <source>
        <dbReference type="EMBL" id="KAB0796585.1"/>
    </source>
</evidence>